<evidence type="ECO:0000313" key="1">
    <source>
        <dbReference type="EMBL" id="JAD82295.1"/>
    </source>
</evidence>
<reference evidence="1" key="2">
    <citation type="journal article" date="2015" name="Data Brief">
        <title>Shoot transcriptome of the giant reed, Arundo donax.</title>
        <authorList>
            <person name="Barrero R.A."/>
            <person name="Guerrero F.D."/>
            <person name="Moolhuijzen P."/>
            <person name="Goolsby J.A."/>
            <person name="Tidwell J."/>
            <person name="Bellgard S.E."/>
            <person name="Bellgard M.I."/>
        </authorList>
    </citation>
    <scope>NUCLEOTIDE SEQUENCE</scope>
    <source>
        <tissue evidence="1">Shoot tissue taken approximately 20 cm above the soil surface</tissue>
    </source>
</reference>
<dbReference type="EMBL" id="GBRH01215600">
    <property type="protein sequence ID" value="JAD82295.1"/>
    <property type="molecule type" value="Transcribed_RNA"/>
</dbReference>
<name>A0A0A9D9F5_ARUDO</name>
<accession>A0A0A9D9F5</accession>
<protein>
    <submittedName>
        <fullName evidence="1">Uncharacterized protein</fullName>
    </submittedName>
</protein>
<dbReference type="AlphaFoldDB" id="A0A0A9D9F5"/>
<reference evidence="1" key="1">
    <citation type="submission" date="2014-09" db="EMBL/GenBank/DDBJ databases">
        <authorList>
            <person name="Magalhaes I.L.F."/>
            <person name="Oliveira U."/>
            <person name="Santos F.R."/>
            <person name="Vidigal T.H.D.A."/>
            <person name="Brescovit A.D."/>
            <person name="Santos A.J."/>
        </authorList>
    </citation>
    <scope>NUCLEOTIDE SEQUENCE</scope>
    <source>
        <tissue evidence="1">Shoot tissue taken approximately 20 cm above the soil surface</tissue>
    </source>
</reference>
<sequence>MAGREFETNLRLSSSMTRLRASSGCLPLRLAITSMAPATALRATRRAANFASWLRLTSESDAA</sequence>
<organism evidence="1">
    <name type="scientific">Arundo donax</name>
    <name type="common">Giant reed</name>
    <name type="synonym">Donax arundinaceus</name>
    <dbReference type="NCBI Taxonomy" id="35708"/>
    <lineage>
        <taxon>Eukaryota</taxon>
        <taxon>Viridiplantae</taxon>
        <taxon>Streptophyta</taxon>
        <taxon>Embryophyta</taxon>
        <taxon>Tracheophyta</taxon>
        <taxon>Spermatophyta</taxon>
        <taxon>Magnoliopsida</taxon>
        <taxon>Liliopsida</taxon>
        <taxon>Poales</taxon>
        <taxon>Poaceae</taxon>
        <taxon>PACMAD clade</taxon>
        <taxon>Arundinoideae</taxon>
        <taxon>Arundineae</taxon>
        <taxon>Arundo</taxon>
    </lineage>
</organism>
<proteinExistence type="predicted"/>